<sequence>MTRYLSNTTTENKADILNTHGDTGLIWLCVTKQIYPLRLAISKVEMFSQVVEV</sequence>
<evidence type="ECO:0000313" key="2">
    <source>
        <dbReference type="WBParaSite" id="Hba_00494"/>
    </source>
</evidence>
<reference evidence="2" key="1">
    <citation type="submission" date="2016-11" db="UniProtKB">
        <authorList>
            <consortium name="WormBaseParasite"/>
        </authorList>
    </citation>
    <scope>IDENTIFICATION</scope>
</reference>
<evidence type="ECO:0000313" key="1">
    <source>
        <dbReference type="Proteomes" id="UP000095283"/>
    </source>
</evidence>
<keyword evidence="1" id="KW-1185">Reference proteome</keyword>
<dbReference type="AlphaFoldDB" id="A0A1I7W774"/>
<proteinExistence type="predicted"/>
<name>A0A1I7W774_HETBA</name>
<accession>A0A1I7W774</accession>
<dbReference type="Proteomes" id="UP000095283">
    <property type="component" value="Unplaced"/>
</dbReference>
<protein>
    <submittedName>
        <fullName evidence="2">Uncharacterized protein</fullName>
    </submittedName>
</protein>
<organism evidence="1 2">
    <name type="scientific">Heterorhabditis bacteriophora</name>
    <name type="common">Entomopathogenic nematode worm</name>
    <dbReference type="NCBI Taxonomy" id="37862"/>
    <lineage>
        <taxon>Eukaryota</taxon>
        <taxon>Metazoa</taxon>
        <taxon>Ecdysozoa</taxon>
        <taxon>Nematoda</taxon>
        <taxon>Chromadorea</taxon>
        <taxon>Rhabditida</taxon>
        <taxon>Rhabditina</taxon>
        <taxon>Rhabditomorpha</taxon>
        <taxon>Strongyloidea</taxon>
        <taxon>Heterorhabditidae</taxon>
        <taxon>Heterorhabditis</taxon>
    </lineage>
</organism>
<dbReference type="WBParaSite" id="Hba_00494">
    <property type="protein sequence ID" value="Hba_00494"/>
    <property type="gene ID" value="Hba_00494"/>
</dbReference>